<evidence type="ECO:0000256" key="1">
    <source>
        <dbReference type="ARBA" id="ARBA00022679"/>
    </source>
</evidence>
<protein>
    <recommendedName>
        <fullName evidence="7">Protein kinase domain-containing protein</fullName>
    </recommendedName>
</protein>
<keyword evidence="2" id="KW-0547">Nucleotide-binding</keyword>
<evidence type="ECO:0000256" key="4">
    <source>
        <dbReference type="ARBA" id="ARBA00022840"/>
    </source>
</evidence>
<feature type="coiled-coil region" evidence="6">
    <location>
        <begin position="49"/>
        <end position="163"/>
    </location>
</feature>
<keyword evidence="4" id="KW-0067">ATP-binding</keyword>
<evidence type="ECO:0000256" key="6">
    <source>
        <dbReference type="SAM" id="Coils"/>
    </source>
</evidence>
<dbReference type="InterPro" id="IPR008271">
    <property type="entry name" value="Ser/Thr_kinase_AS"/>
</dbReference>
<name>A0ABR2KIU6_9EUKA</name>
<dbReference type="Gene3D" id="1.10.510.10">
    <property type="entry name" value="Transferase(Phosphotransferase) domain 1"/>
    <property type="match status" value="1"/>
</dbReference>
<dbReference type="PANTHER" id="PTHR11042">
    <property type="entry name" value="EUKARYOTIC TRANSLATION INITIATION FACTOR 2-ALPHA KINASE EIF2-ALPHA KINASE -RELATED"/>
    <property type="match status" value="1"/>
</dbReference>
<dbReference type="PROSITE" id="PS50011">
    <property type="entry name" value="PROTEIN_KINASE_DOM"/>
    <property type="match status" value="1"/>
</dbReference>
<keyword evidence="9" id="KW-1185">Reference proteome</keyword>
<dbReference type="Proteomes" id="UP001470230">
    <property type="component" value="Unassembled WGS sequence"/>
</dbReference>
<keyword evidence="3" id="KW-0418">Kinase</keyword>
<evidence type="ECO:0000256" key="5">
    <source>
        <dbReference type="ARBA" id="ARBA00037982"/>
    </source>
</evidence>
<accession>A0ABR2KIU6</accession>
<evidence type="ECO:0000259" key="7">
    <source>
        <dbReference type="PROSITE" id="PS50011"/>
    </source>
</evidence>
<organism evidence="8 9">
    <name type="scientific">Tritrichomonas musculus</name>
    <dbReference type="NCBI Taxonomy" id="1915356"/>
    <lineage>
        <taxon>Eukaryota</taxon>
        <taxon>Metamonada</taxon>
        <taxon>Parabasalia</taxon>
        <taxon>Tritrichomonadida</taxon>
        <taxon>Tritrichomonadidae</taxon>
        <taxon>Tritrichomonas</taxon>
    </lineage>
</organism>
<feature type="domain" description="Protein kinase" evidence="7">
    <location>
        <begin position="191"/>
        <end position="441"/>
    </location>
</feature>
<reference evidence="8 9" key="1">
    <citation type="submission" date="2024-04" db="EMBL/GenBank/DDBJ databases">
        <title>Tritrichomonas musculus Genome.</title>
        <authorList>
            <person name="Alves-Ferreira E."/>
            <person name="Grigg M."/>
            <person name="Lorenzi H."/>
            <person name="Galac M."/>
        </authorList>
    </citation>
    <scope>NUCLEOTIDE SEQUENCE [LARGE SCALE GENOMIC DNA]</scope>
    <source>
        <strain evidence="8 9">EAF2021</strain>
    </source>
</reference>
<dbReference type="SMART" id="SM00220">
    <property type="entry name" value="S_TKc"/>
    <property type="match status" value="1"/>
</dbReference>
<keyword evidence="6" id="KW-0175">Coiled coil</keyword>
<evidence type="ECO:0000256" key="3">
    <source>
        <dbReference type="ARBA" id="ARBA00022777"/>
    </source>
</evidence>
<dbReference type="InterPro" id="IPR050339">
    <property type="entry name" value="CC_SR_Kinase"/>
</dbReference>
<dbReference type="EMBL" id="JAPFFF010000004">
    <property type="protein sequence ID" value="KAK8891004.1"/>
    <property type="molecule type" value="Genomic_DNA"/>
</dbReference>
<proteinExistence type="inferred from homology"/>
<dbReference type="PROSITE" id="PS00108">
    <property type="entry name" value="PROTEIN_KINASE_ST"/>
    <property type="match status" value="1"/>
</dbReference>
<dbReference type="InterPro" id="IPR000719">
    <property type="entry name" value="Prot_kinase_dom"/>
</dbReference>
<keyword evidence="1" id="KW-0808">Transferase</keyword>
<evidence type="ECO:0000256" key="2">
    <source>
        <dbReference type="ARBA" id="ARBA00022741"/>
    </source>
</evidence>
<comment type="similarity">
    <text evidence="5">Belongs to the protein kinase superfamily. Ser/Thr protein kinase family. GCN2 subfamily.</text>
</comment>
<gene>
    <name evidence="8" type="ORF">M9Y10_028207</name>
</gene>
<dbReference type="Pfam" id="PF00069">
    <property type="entry name" value="Pkinase"/>
    <property type="match status" value="1"/>
</dbReference>
<evidence type="ECO:0000313" key="9">
    <source>
        <dbReference type="Proteomes" id="UP001470230"/>
    </source>
</evidence>
<evidence type="ECO:0000313" key="8">
    <source>
        <dbReference type="EMBL" id="KAK8891004.1"/>
    </source>
</evidence>
<sequence>MIYKTALDIAKEKNHTDIVRLLSKGQTKRAPITSKERTKSIKHHDSNDNEALLNEITNLRKEKNQLSKELKAQKEENSLLENENIQLKKELKKQKERNILLEKENKELKKPNERNSFLESENERLNRELIEQKAKNGFIKKENDRLKNEIKTLENENQHQDESKEVEYLRSLLFALKEKMKSIEYFSNNEYKEESIIGGGPTSNVKVVVKRERMKFAKKELKDFTYKTLQRFIAEVEILLILRHPCIVRIYSFSSGDKTHAPSMILKLEPTSLEKAIQNKELTNDLKNRLTVEVVLGMRYIHEHKFMHRDLKPSNILLSKNKHARISDFGLAKSESFDDSQTKEVGTLRFMAPELFEDNDIIYTKKVDVYSFGITLIYIVTENYPDFSLGKVSRGIIPSLPDTVVSWVQKLIVRCLSLSPDERPSFAEIFEIMKKNNYDLFSDRKKGKLTGKKLNMKRFIEKRILKIEAFEYQHQDE</sequence>
<comment type="caution">
    <text evidence="8">The sequence shown here is derived from an EMBL/GenBank/DDBJ whole genome shotgun (WGS) entry which is preliminary data.</text>
</comment>
<dbReference type="SUPFAM" id="SSF56112">
    <property type="entry name" value="Protein kinase-like (PK-like)"/>
    <property type="match status" value="1"/>
</dbReference>
<dbReference type="InterPro" id="IPR011009">
    <property type="entry name" value="Kinase-like_dom_sf"/>
</dbReference>